<evidence type="ECO:0000313" key="5">
    <source>
        <dbReference type="EMBL" id="KJV08656.1"/>
    </source>
</evidence>
<gene>
    <name evidence="5" type="ORF">VZ95_16375</name>
</gene>
<dbReference type="PANTHER" id="PTHR30154">
    <property type="entry name" value="LEUCINE-RESPONSIVE REGULATORY PROTEIN"/>
    <property type="match status" value="1"/>
</dbReference>
<dbReference type="SUPFAM" id="SSF54909">
    <property type="entry name" value="Dimeric alpha+beta barrel"/>
    <property type="match status" value="1"/>
</dbReference>
<dbReference type="Pfam" id="PF13404">
    <property type="entry name" value="HTH_AsnC-type"/>
    <property type="match status" value="1"/>
</dbReference>
<keyword evidence="3" id="KW-0804">Transcription</keyword>
<dbReference type="InterPro" id="IPR036390">
    <property type="entry name" value="WH_DNA-bd_sf"/>
</dbReference>
<dbReference type="InterPro" id="IPR019888">
    <property type="entry name" value="Tscrpt_reg_AsnC-like"/>
</dbReference>
<dbReference type="InterPro" id="IPR011008">
    <property type="entry name" value="Dimeric_a/b-barrel"/>
</dbReference>
<keyword evidence="2" id="KW-0238">DNA-binding</keyword>
<dbReference type="Pfam" id="PF01037">
    <property type="entry name" value="AsnC_trans_reg"/>
    <property type="match status" value="1"/>
</dbReference>
<dbReference type="Gene3D" id="3.30.70.920">
    <property type="match status" value="1"/>
</dbReference>
<dbReference type="PANTHER" id="PTHR30154:SF53">
    <property type="entry name" value="HTH-TYPE TRANSCRIPTIONAL REGULATOR LRPC"/>
    <property type="match status" value="1"/>
</dbReference>
<organism evidence="5 6">
    <name type="scientific">Elstera litoralis</name>
    <dbReference type="NCBI Taxonomy" id="552518"/>
    <lineage>
        <taxon>Bacteria</taxon>
        <taxon>Pseudomonadati</taxon>
        <taxon>Pseudomonadota</taxon>
        <taxon>Alphaproteobacteria</taxon>
        <taxon>Rhodospirillales</taxon>
        <taxon>Rhodospirillaceae</taxon>
        <taxon>Elstera</taxon>
    </lineage>
</organism>
<evidence type="ECO:0000256" key="1">
    <source>
        <dbReference type="ARBA" id="ARBA00023015"/>
    </source>
</evidence>
<dbReference type="SMART" id="SM00344">
    <property type="entry name" value="HTH_ASNC"/>
    <property type="match status" value="1"/>
</dbReference>
<dbReference type="AlphaFoldDB" id="A0A0F3IPL3"/>
<feature type="domain" description="HTH asnC-type" evidence="4">
    <location>
        <begin position="7"/>
        <end position="68"/>
    </location>
</feature>
<evidence type="ECO:0000259" key="4">
    <source>
        <dbReference type="PROSITE" id="PS50956"/>
    </source>
</evidence>
<dbReference type="GO" id="GO:0043200">
    <property type="term" value="P:response to amino acid"/>
    <property type="evidence" value="ECO:0007669"/>
    <property type="project" value="TreeGrafter"/>
</dbReference>
<dbReference type="GO" id="GO:0043565">
    <property type="term" value="F:sequence-specific DNA binding"/>
    <property type="evidence" value="ECO:0007669"/>
    <property type="project" value="InterPro"/>
</dbReference>
<dbReference type="PRINTS" id="PR00033">
    <property type="entry name" value="HTHASNC"/>
</dbReference>
<keyword evidence="6" id="KW-1185">Reference proteome</keyword>
<dbReference type="InterPro" id="IPR000485">
    <property type="entry name" value="AsnC-type_HTH_dom"/>
</dbReference>
<evidence type="ECO:0000256" key="3">
    <source>
        <dbReference type="ARBA" id="ARBA00023163"/>
    </source>
</evidence>
<dbReference type="InterPro" id="IPR019887">
    <property type="entry name" value="Tscrpt_reg_AsnC/Lrp_C"/>
</dbReference>
<dbReference type="PROSITE" id="PS50956">
    <property type="entry name" value="HTH_ASNC_2"/>
    <property type="match status" value="1"/>
</dbReference>
<evidence type="ECO:0000313" key="6">
    <source>
        <dbReference type="Proteomes" id="UP000033774"/>
    </source>
</evidence>
<dbReference type="GO" id="GO:0005829">
    <property type="term" value="C:cytosol"/>
    <property type="evidence" value="ECO:0007669"/>
    <property type="project" value="TreeGrafter"/>
</dbReference>
<accession>A0A0F3IPL3</accession>
<protein>
    <recommendedName>
        <fullName evidence="4">HTH asnC-type domain-containing protein</fullName>
    </recommendedName>
</protein>
<reference evidence="5 6" key="1">
    <citation type="submission" date="2015-03" db="EMBL/GenBank/DDBJ databases">
        <title>Draft genome sequence of Elstera litoralis.</title>
        <authorList>
            <person name="Rahalkar M.C."/>
            <person name="Dhakephalkar P.K."/>
            <person name="Pore S.D."/>
            <person name="Arora P."/>
            <person name="Kapse N.G."/>
            <person name="Pandit P.S."/>
        </authorList>
    </citation>
    <scope>NUCLEOTIDE SEQUENCE [LARGE SCALE GENOMIC DNA]</scope>
    <source>
        <strain evidence="5 6">Dia-1</strain>
    </source>
</reference>
<keyword evidence="1" id="KW-0805">Transcription regulation</keyword>
<proteinExistence type="predicted"/>
<evidence type="ECO:0000256" key="2">
    <source>
        <dbReference type="ARBA" id="ARBA00023125"/>
    </source>
</evidence>
<dbReference type="InterPro" id="IPR036388">
    <property type="entry name" value="WH-like_DNA-bd_sf"/>
</dbReference>
<comment type="caution">
    <text evidence="5">The sequence shown here is derived from an EMBL/GenBank/DDBJ whole genome shotgun (WGS) entry which is preliminary data.</text>
</comment>
<dbReference type="EMBL" id="LAJY01000499">
    <property type="protein sequence ID" value="KJV08656.1"/>
    <property type="molecule type" value="Genomic_DNA"/>
</dbReference>
<name>A0A0F3IPL3_9PROT</name>
<dbReference type="Gene3D" id="1.10.10.10">
    <property type="entry name" value="Winged helix-like DNA-binding domain superfamily/Winged helix DNA-binding domain"/>
    <property type="match status" value="1"/>
</dbReference>
<dbReference type="RefSeq" id="WP_045776811.1">
    <property type="nucleotide sequence ID" value="NZ_LAJY01000499.1"/>
</dbReference>
<dbReference type="Proteomes" id="UP000033774">
    <property type="component" value="Unassembled WGS sequence"/>
</dbReference>
<sequence length="151" mass="16621">MTQRTSLDDLDRRLLGLLDQNAREPTASLARKIGLSRSATQERIARLERDGAIEGYTVRLGRSGASERSTVLQAHVFLSLDARAGNSLPQALRIRPEVKRCHTVSGEFDMMLLVAVDGPKALDQLLDDIGRSPGVRRTQSAVVLDVKFERG</sequence>
<dbReference type="SUPFAM" id="SSF46785">
    <property type="entry name" value="Winged helix' DNA-binding domain"/>
    <property type="match status" value="1"/>
</dbReference>